<dbReference type="InterPro" id="IPR057499">
    <property type="entry name" value="Kelch_FKB95"/>
</dbReference>
<evidence type="ECO:0000313" key="5">
    <source>
        <dbReference type="Proteomes" id="UP001222027"/>
    </source>
</evidence>
<dbReference type="InterPro" id="IPR001810">
    <property type="entry name" value="F-box_dom"/>
</dbReference>
<name>A0AAV8R387_ENSVE</name>
<dbReference type="InterPro" id="IPR015915">
    <property type="entry name" value="Kelch-typ_b-propeller"/>
</dbReference>
<dbReference type="Proteomes" id="UP001222027">
    <property type="component" value="Unassembled WGS sequence"/>
</dbReference>
<reference evidence="4 5" key="1">
    <citation type="submission" date="2022-12" db="EMBL/GenBank/DDBJ databases">
        <title>Chromosome-scale assembly of the Ensete ventricosum genome.</title>
        <authorList>
            <person name="Dussert Y."/>
            <person name="Stocks J."/>
            <person name="Wendawek A."/>
            <person name="Woldeyes F."/>
            <person name="Nichols R.A."/>
            <person name="Borrell J.S."/>
        </authorList>
    </citation>
    <scope>NUCLEOTIDE SEQUENCE [LARGE SCALE GENOMIC DNA]</scope>
    <source>
        <strain evidence="5">cv. Maze</strain>
        <tissue evidence="4">Seeds</tissue>
    </source>
</reference>
<comment type="caution">
    <text evidence="4">The sequence shown here is derived from an EMBL/GenBank/DDBJ whole genome shotgun (WGS) entry which is preliminary data.</text>
</comment>
<evidence type="ECO:0000256" key="2">
    <source>
        <dbReference type="ARBA" id="ARBA00022737"/>
    </source>
</evidence>
<organism evidence="4 5">
    <name type="scientific">Ensete ventricosum</name>
    <name type="common">Abyssinian banana</name>
    <name type="synonym">Musa ensete</name>
    <dbReference type="NCBI Taxonomy" id="4639"/>
    <lineage>
        <taxon>Eukaryota</taxon>
        <taxon>Viridiplantae</taxon>
        <taxon>Streptophyta</taxon>
        <taxon>Embryophyta</taxon>
        <taxon>Tracheophyta</taxon>
        <taxon>Spermatophyta</taxon>
        <taxon>Magnoliopsida</taxon>
        <taxon>Liliopsida</taxon>
        <taxon>Zingiberales</taxon>
        <taxon>Musaceae</taxon>
        <taxon>Ensete</taxon>
    </lineage>
</organism>
<keyword evidence="5" id="KW-1185">Reference proteome</keyword>
<gene>
    <name evidence="4" type="ORF">OPV22_014429</name>
</gene>
<dbReference type="Pfam" id="PF00646">
    <property type="entry name" value="F-box"/>
    <property type="match status" value="1"/>
</dbReference>
<feature type="domain" description="F-box" evidence="3">
    <location>
        <begin position="83"/>
        <end position="123"/>
    </location>
</feature>
<evidence type="ECO:0000259" key="3">
    <source>
        <dbReference type="SMART" id="SM00256"/>
    </source>
</evidence>
<dbReference type="AlphaFoldDB" id="A0AAV8R387"/>
<sequence length="466" mass="51794">MMERTAPNSQAGSHRVVRVQAPLVDSVSCYCRVDAGLKTVAGARKFVPGAKLCLQPEIVPHRPRIRNSRREKSRTQAPLLPGLPDDLAIACLIRVPRVEHLNLRLVCKRWNRLLSGNYYYSLRKKLGMAEEWVYVIKRGRDGKISWNAFDPNNQLWRPLPPVPADYSEALGFGCAVLSGCYLYLFGGKDPSKGSMRRVVFYNARTNKWHRAPDMLRKRHFFGSCVVNNCLYVAGGECEGNQRTLCSAEVYDPNKNRWTSIAEMSTGMVPFTGVVYEGKWFLKGLDSHGQDVSEVYAPTTNTWSAVSGGIVTGCRNPSISLNGRLYASDCRDGCKLRVYEGATDSWNKFMDSKHHLGNSKAFEAASFVSLNGKLGIIRNNMSISLIDVTNPVNSIETNSARVWEAIAGKGQLKNFVSSLWSSLAGRSWLKDHIVHCQVLLAGLKGDCPSRRPTATLPWESGPTFEAS</sequence>
<dbReference type="SMART" id="SM00256">
    <property type="entry name" value="FBOX"/>
    <property type="match status" value="1"/>
</dbReference>
<dbReference type="PANTHER" id="PTHR46344:SF3">
    <property type="entry name" value="F-BOX DOMAIN-CONTAINING PROTEIN"/>
    <property type="match status" value="1"/>
</dbReference>
<dbReference type="InterPro" id="IPR036047">
    <property type="entry name" value="F-box-like_dom_sf"/>
</dbReference>
<evidence type="ECO:0000256" key="1">
    <source>
        <dbReference type="ARBA" id="ARBA00022441"/>
    </source>
</evidence>
<dbReference type="Gene3D" id="2.120.10.80">
    <property type="entry name" value="Kelch-type beta propeller"/>
    <property type="match status" value="1"/>
</dbReference>
<dbReference type="Pfam" id="PF25210">
    <property type="entry name" value="Kelch_FKB95"/>
    <property type="match status" value="1"/>
</dbReference>
<dbReference type="InterPro" id="IPR006652">
    <property type="entry name" value="Kelch_1"/>
</dbReference>
<dbReference type="SMART" id="SM00612">
    <property type="entry name" value="Kelch"/>
    <property type="match status" value="2"/>
</dbReference>
<dbReference type="SUPFAM" id="SSF81383">
    <property type="entry name" value="F-box domain"/>
    <property type="match status" value="1"/>
</dbReference>
<dbReference type="Gene3D" id="1.20.1280.50">
    <property type="match status" value="1"/>
</dbReference>
<proteinExistence type="predicted"/>
<dbReference type="CDD" id="cd22152">
    <property type="entry name" value="F-box_AtAFR-like"/>
    <property type="match status" value="1"/>
</dbReference>
<keyword evidence="2" id="KW-0677">Repeat</keyword>
<accession>A0AAV8R387</accession>
<evidence type="ECO:0000313" key="4">
    <source>
        <dbReference type="EMBL" id="KAJ8492708.1"/>
    </source>
</evidence>
<keyword evidence="1" id="KW-0880">Kelch repeat</keyword>
<dbReference type="SUPFAM" id="SSF117281">
    <property type="entry name" value="Kelch motif"/>
    <property type="match status" value="1"/>
</dbReference>
<protein>
    <recommendedName>
        <fullName evidence="3">F-box domain-containing protein</fullName>
    </recommendedName>
</protein>
<dbReference type="PANTHER" id="PTHR46344">
    <property type="entry name" value="OS02G0202900 PROTEIN"/>
    <property type="match status" value="1"/>
</dbReference>
<dbReference type="EMBL" id="JAQQAF010000004">
    <property type="protein sequence ID" value="KAJ8492708.1"/>
    <property type="molecule type" value="Genomic_DNA"/>
</dbReference>